<evidence type="ECO:0000259" key="1">
    <source>
        <dbReference type="Pfam" id="PF18367"/>
    </source>
</evidence>
<protein>
    <recommendedName>
        <fullName evidence="1">Rv2175c C-terminal domain-containing protein</fullName>
    </recommendedName>
</protein>
<evidence type="ECO:0000313" key="2">
    <source>
        <dbReference type="EMBL" id="PJJ74060.1"/>
    </source>
</evidence>
<dbReference type="Pfam" id="PF18367">
    <property type="entry name" value="Rv2175c_C"/>
    <property type="match status" value="1"/>
</dbReference>
<proteinExistence type="predicted"/>
<dbReference type="Proteomes" id="UP000231693">
    <property type="component" value="Unassembled WGS sequence"/>
</dbReference>
<feature type="domain" description="Rv2175c C-terminal" evidence="1">
    <location>
        <begin position="82"/>
        <end position="135"/>
    </location>
</feature>
<accession>A0A2M9CQ53</accession>
<keyword evidence="3" id="KW-1185">Reference proteome</keyword>
<evidence type="ECO:0000313" key="3">
    <source>
        <dbReference type="Proteomes" id="UP000231693"/>
    </source>
</evidence>
<dbReference type="AlphaFoldDB" id="A0A2M9CQ53"/>
<dbReference type="RefSeq" id="WP_239073084.1">
    <property type="nucleotide sequence ID" value="NZ_BOOX01000002.1"/>
</dbReference>
<organism evidence="2 3">
    <name type="scientific">Sediminihabitans luteus</name>
    <dbReference type="NCBI Taxonomy" id="1138585"/>
    <lineage>
        <taxon>Bacteria</taxon>
        <taxon>Bacillati</taxon>
        <taxon>Actinomycetota</taxon>
        <taxon>Actinomycetes</taxon>
        <taxon>Micrococcales</taxon>
        <taxon>Cellulomonadaceae</taxon>
        <taxon>Sediminihabitans</taxon>
    </lineage>
</organism>
<dbReference type="InterPro" id="IPR041098">
    <property type="entry name" value="Rv2175c_C"/>
</dbReference>
<gene>
    <name evidence="2" type="ORF">CLV28_1549</name>
</gene>
<sequence length="135" mass="14639">MNLDDLVTDWMTLPELAEALGTKPGNARSVAGDRRVVGARRGERNTFQVPARFVVTRHEDSVARGQARAGADEDTRKVVLSTLPGTIAVLSDLGLDDEEIIVWLFTVDDALGTTPLDALLEGRKSEVRRVAQTLG</sequence>
<dbReference type="EMBL" id="PGFE01000002">
    <property type="protein sequence ID" value="PJJ74060.1"/>
    <property type="molecule type" value="Genomic_DNA"/>
</dbReference>
<reference evidence="2 3" key="1">
    <citation type="submission" date="2017-11" db="EMBL/GenBank/DDBJ databases">
        <title>Genomic Encyclopedia of Archaeal and Bacterial Type Strains, Phase II (KMG-II): From Individual Species to Whole Genera.</title>
        <authorList>
            <person name="Goeker M."/>
        </authorList>
    </citation>
    <scope>NUCLEOTIDE SEQUENCE [LARGE SCALE GENOMIC DNA]</scope>
    <source>
        <strain evidence="2 3">DSM 25478</strain>
    </source>
</reference>
<name>A0A2M9CQ53_9CELL</name>
<comment type="caution">
    <text evidence="2">The sequence shown here is derived from an EMBL/GenBank/DDBJ whole genome shotgun (WGS) entry which is preliminary data.</text>
</comment>